<dbReference type="OrthoDB" id="3535343at2759"/>
<dbReference type="EMBL" id="JAGTJQ010000013">
    <property type="protein sequence ID" value="KAH7014360.1"/>
    <property type="molecule type" value="Genomic_DNA"/>
</dbReference>
<feature type="chain" id="PRO_5040466973" evidence="1">
    <location>
        <begin position="18"/>
        <end position="202"/>
    </location>
</feature>
<organism evidence="2 3">
    <name type="scientific">Microdochium trichocladiopsis</name>
    <dbReference type="NCBI Taxonomy" id="1682393"/>
    <lineage>
        <taxon>Eukaryota</taxon>
        <taxon>Fungi</taxon>
        <taxon>Dikarya</taxon>
        <taxon>Ascomycota</taxon>
        <taxon>Pezizomycotina</taxon>
        <taxon>Sordariomycetes</taxon>
        <taxon>Xylariomycetidae</taxon>
        <taxon>Xylariales</taxon>
        <taxon>Microdochiaceae</taxon>
        <taxon>Microdochium</taxon>
    </lineage>
</organism>
<gene>
    <name evidence="2" type="ORF">B0I36DRAFT_369324</name>
</gene>
<sequence>MHFSAIFGSVLAPLAAATSHSGCAPCKSSQIEFASTFKQPEPPRIKHEFTASFVQHKWNVNLSHITQGYITNAASKGFVAVNQANEDGLSLSFFDYKNVTKEGLVDNTLTTYRPNDKPQVWRGYVNSNFPIFQDDMLITSGAVYTGMVDRDFVGLVASWSIMYQGVIPVTTYVDNDNKLVGYDYFAPELRTRATTRFYNIKA</sequence>
<accession>A0A9P8XRW0</accession>
<evidence type="ECO:0000313" key="2">
    <source>
        <dbReference type="EMBL" id="KAH7014360.1"/>
    </source>
</evidence>
<protein>
    <submittedName>
        <fullName evidence="2">Uncharacterized protein</fullName>
    </submittedName>
</protein>
<reference evidence="2" key="1">
    <citation type="journal article" date="2021" name="Nat. Commun.">
        <title>Genetic determinants of endophytism in the Arabidopsis root mycobiome.</title>
        <authorList>
            <person name="Mesny F."/>
            <person name="Miyauchi S."/>
            <person name="Thiergart T."/>
            <person name="Pickel B."/>
            <person name="Atanasova L."/>
            <person name="Karlsson M."/>
            <person name="Huettel B."/>
            <person name="Barry K.W."/>
            <person name="Haridas S."/>
            <person name="Chen C."/>
            <person name="Bauer D."/>
            <person name="Andreopoulos W."/>
            <person name="Pangilinan J."/>
            <person name="LaButti K."/>
            <person name="Riley R."/>
            <person name="Lipzen A."/>
            <person name="Clum A."/>
            <person name="Drula E."/>
            <person name="Henrissat B."/>
            <person name="Kohler A."/>
            <person name="Grigoriev I.V."/>
            <person name="Martin F.M."/>
            <person name="Hacquard S."/>
        </authorList>
    </citation>
    <scope>NUCLEOTIDE SEQUENCE</scope>
    <source>
        <strain evidence="2">MPI-CAGE-CH-0230</strain>
    </source>
</reference>
<keyword evidence="3" id="KW-1185">Reference proteome</keyword>
<dbReference type="Proteomes" id="UP000756346">
    <property type="component" value="Unassembled WGS sequence"/>
</dbReference>
<evidence type="ECO:0000256" key="1">
    <source>
        <dbReference type="SAM" id="SignalP"/>
    </source>
</evidence>
<comment type="caution">
    <text evidence="2">The sequence shown here is derived from an EMBL/GenBank/DDBJ whole genome shotgun (WGS) entry which is preliminary data.</text>
</comment>
<dbReference type="AlphaFoldDB" id="A0A9P8XRW0"/>
<dbReference type="GeneID" id="70189304"/>
<evidence type="ECO:0000313" key="3">
    <source>
        <dbReference type="Proteomes" id="UP000756346"/>
    </source>
</evidence>
<proteinExistence type="predicted"/>
<keyword evidence="1" id="KW-0732">Signal</keyword>
<feature type="signal peptide" evidence="1">
    <location>
        <begin position="1"/>
        <end position="17"/>
    </location>
</feature>
<name>A0A9P8XRW0_9PEZI</name>
<dbReference type="RefSeq" id="XP_046005327.1">
    <property type="nucleotide sequence ID" value="XM_046159758.1"/>
</dbReference>